<reference evidence="4 5" key="1">
    <citation type="journal article" date="2019" name="Int. J. Syst. Evol. Microbiol.">
        <title>The Global Catalogue of Microorganisms (GCM) 10K type strain sequencing project: providing services to taxonomists for standard genome sequencing and annotation.</title>
        <authorList>
            <consortium name="The Broad Institute Genomics Platform"/>
            <consortium name="The Broad Institute Genome Sequencing Center for Infectious Disease"/>
            <person name="Wu L."/>
            <person name="Ma J."/>
        </authorList>
    </citation>
    <scope>NUCLEOTIDE SEQUENCE [LARGE SCALE GENOMIC DNA]</scope>
    <source>
        <strain evidence="4 5">JCM 16009</strain>
    </source>
</reference>
<dbReference type="Pfam" id="PF07995">
    <property type="entry name" value="GSDH"/>
    <property type="match status" value="1"/>
</dbReference>
<gene>
    <name evidence="4" type="ORF">GCM10009836_49470</name>
</gene>
<dbReference type="Proteomes" id="UP001500449">
    <property type="component" value="Unassembled WGS sequence"/>
</dbReference>
<feature type="region of interest" description="Disordered" evidence="1">
    <location>
        <begin position="29"/>
        <end position="48"/>
    </location>
</feature>
<dbReference type="Gene3D" id="2.120.10.30">
    <property type="entry name" value="TolB, C-terminal domain"/>
    <property type="match status" value="1"/>
</dbReference>
<proteinExistence type="predicted"/>
<organism evidence="4 5">
    <name type="scientific">Pseudonocardia ailaonensis</name>
    <dbReference type="NCBI Taxonomy" id="367279"/>
    <lineage>
        <taxon>Bacteria</taxon>
        <taxon>Bacillati</taxon>
        <taxon>Actinomycetota</taxon>
        <taxon>Actinomycetes</taxon>
        <taxon>Pseudonocardiales</taxon>
        <taxon>Pseudonocardiaceae</taxon>
        <taxon>Pseudonocardia</taxon>
    </lineage>
</organism>
<keyword evidence="2" id="KW-0732">Signal</keyword>
<evidence type="ECO:0000256" key="1">
    <source>
        <dbReference type="SAM" id="MobiDB-lite"/>
    </source>
</evidence>
<dbReference type="SUPFAM" id="SSF50952">
    <property type="entry name" value="Soluble quinoprotein glucose dehydrogenase"/>
    <property type="match status" value="1"/>
</dbReference>
<feature type="signal peptide" evidence="2">
    <location>
        <begin position="1"/>
        <end position="24"/>
    </location>
</feature>
<accession>A0ABN2NCX9</accession>
<sequence length="368" mass="37327">MLGAPRRQLAVAVLAVGLLAGCSAGTPTGPGATTPARATPQSAPAPGGPRVITTGLEVPWGLAFLPDGSALVTERKAARISRVAPDGKVTPVGTVAGVSPQGEGGLMGIAVSPGYATDRAVYVSFTGADDNRVVRLTAAADGTIDGARQQPVVTGIPKGSIHNGGAVAFGPDGFLYVATGEAGRRDPAQDRADLGGKILRVTTDGAPAPGNPFGTAVYSYGHRNVQGLAFDPQGRLWATEFGQNTYDEVNLITPGGNYGWPVVEGIGKRAGYTDPLVQWTTDEASPSGLAIAGGSLYVAALRGARIWEVPLAGAGVGTPQALAQGEFGRIRGAATAPDGRSVWFTTSNRDGRGSPTGDDDRILVLPVG</sequence>
<dbReference type="PROSITE" id="PS51257">
    <property type="entry name" value="PROKAR_LIPOPROTEIN"/>
    <property type="match status" value="1"/>
</dbReference>
<evidence type="ECO:0000259" key="3">
    <source>
        <dbReference type="Pfam" id="PF07995"/>
    </source>
</evidence>
<feature type="domain" description="Glucose/Sorbosone dehydrogenase" evidence="3">
    <location>
        <begin position="56"/>
        <end position="352"/>
    </location>
</feature>
<evidence type="ECO:0000313" key="4">
    <source>
        <dbReference type="EMBL" id="GAA1863214.1"/>
    </source>
</evidence>
<comment type="caution">
    <text evidence="4">The sequence shown here is derived from an EMBL/GenBank/DDBJ whole genome shotgun (WGS) entry which is preliminary data.</text>
</comment>
<evidence type="ECO:0000256" key="2">
    <source>
        <dbReference type="SAM" id="SignalP"/>
    </source>
</evidence>
<dbReference type="PANTHER" id="PTHR19328">
    <property type="entry name" value="HEDGEHOG-INTERACTING PROTEIN"/>
    <property type="match status" value="1"/>
</dbReference>
<feature type="chain" id="PRO_5045549350" evidence="2">
    <location>
        <begin position="25"/>
        <end position="368"/>
    </location>
</feature>
<dbReference type="InterPro" id="IPR011042">
    <property type="entry name" value="6-blade_b-propeller_TolB-like"/>
</dbReference>
<dbReference type="EMBL" id="BAAAQK010000018">
    <property type="protein sequence ID" value="GAA1863214.1"/>
    <property type="molecule type" value="Genomic_DNA"/>
</dbReference>
<dbReference type="InterPro" id="IPR012938">
    <property type="entry name" value="Glc/Sorbosone_DH"/>
</dbReference>
<dbReference type="RefSeq" id="WP_344421591.1">
    <property type="nucleotide sequence ID" value="NZ_BAAAQK010000018.1"/>
</dbReference>
<keyword evidence="5" id="KW-1185">Reference proteome</keyword>
<name>A0ABN2NCX9_9PSEU</name>
<evidence type="ECO:0000313" key="5">
    <source>
        <dbReference type="Proteomes" id="UP001500449"/>
    </source>
</evidence>
<dbReference type="PANTHER" id="PTHR19328:SF13">
    <property type="entry name" value="HIPL1 PROTEIN"/>
    <property type="match status" value="1"/>
</dbReference>
<feature type="compositionally biased region" description="Low complexity" evidence="1">
    <location>
        <begin position="29"/>
        <end position="40"/>
    </location>
</feature>
<dbReference type="InterPro" id="IPR011041">
    <property type="entry name" value="Quinoprot_gluc/sorb_DH_b-prop"/>
</dbReference>
<protein>
    <submittedName>
        <fullName evidence="4">PQQ-dependent sugar dehydrogenase</fullName>
    </submittedName>
</protein>